<name>A0A106QD23_9BURK</name>
<evidence type="ECO:0000313" key="3">
    <source>
        <dbReference type="Proteomes" id="UP000060630"/>
    </source>
</evidence>
<gene>
    <name evidence="2" type="ORF">WL29_21065</name>
</gene>
<evidence type="ECO:0000256" key="1">
    <source>
        <dbReference type="SAM" id="SignalP"/>
    </source>
</evidence>
<accession>A0A106QD23</accession>
<evidence type="ECO:0000313" key="2">
    <source>
        <dbReference type="EMBL" id="KWA83859.1"/>
    </source>
</evidence>
<sequence length="645" mass="69025">MRKNVLKRTIAGMLTLAVSAVAHADGPPQSNGVISNPTLVQNQDVAKAQAAGAISSFMNKGAQTCDSDGKNCHSVFGSDDTPDYTRLQQSSQSLTGVQAFSFLDGQGSDDGGSSNAVASQMGTLAVACGDTGVKKVAGIVVKLSNCQVTANGDAQVTVQVCSAPVRSNPVTPPQNEVQCSSDPTAPNFRPPAGYVCHRPACDTEPVGSLDGWSHPQTISWQATLPAGATDDQKSKNGLGLIFYPPLNGQIASFTADSDNMTAVKIVQSFVNNETKRTAVGLKVAYRHKTQVTKDMMVAGPSAVPNPSANTAQWDTMLKLQGNEKIPQYQKQYAANGTECLQQIQGGIAKDGKITVCDPNYTNESGIKPLAKTAQVATEGQDCGTTPQCLNKVVNTTTWTEMCSADVPMAMRNCSTKQDYTINHLSYTRTRTQEVCHETRYSAENSCETSVNPNTILVVPRCQPGTWIDKNIANGEFGAPGVDKMLARYYCDPTGAANGNSLPIQVTAYGSRGDCGSGWRQFNLDFGNYTFVDQAAALSPHWNSYCNTDVRVDAQVTKTCNAIDTRCMANLTFYHYTMDVVGYANEQGQCPAGQTYVPGYSGDWGSSPDTCQAMVKHPIAVVPMDFLRPGYDVTYTPPVDSCAWMY</sequence>
<dbReference type="Proteomes" id="UP000060630">
    <property type="component" value="Unassembled WGS sequence"/>
</dbReference>
<feature type="chain" id="PRO_5007126976" description="Conjugal transfer protein TraN" evidence="1">
    <location>
        <begin position="25"/>
        <end position="645"/>
    </location>
</feature>
<dbReference type="AlphaFoldDB" id="A0A106QD23"/>
<protein>
    <recommendedName>
        <fullName evidence="4">Conjugal transfer protein TraN</fullName>
    </recommendedName>
</protein>
<feature type="signal peptide" evidence="1">
    <location>
        <begin position="1"/>
        <end position="24"/>
    </location>
</feature>
<comment type="caution">
    <text evidence="2">The sequence shown here is derived from an EMBL/GenBank/DDBJ whole genome shotgun (WGS) entry which is preliminary data.</text>
</comment>
<keyword evidence="1" id="KW-0732">Signal</keyword>
<reference evidence="2 3" key="1">
    <citation type="submission" date="2015-11" db="EMBL/GenBank/DDBJ databases">
        <title>Expanding the genomic diversity of Burkholderia species for the development of highly accurate diagnostics.</title>
        <authorList>
            <person name="Sahl J."/>
            <person name="Keim P."/>
            <person name="Wagner D."/>
        </authorList>
    </citation>
    <scope>NUCLEOTIDE SEQUENCE [LARGE SCALE GENOMIC DNA]</scope>
    <source>
        <strain evidence="2 3">MSMB2087WGS</strain>
    </source>
</reference>
<dbReference type="EMBL" id="LPHD01000049">
    <property type="protein sequence ID" value="KWA83859.1"/>
    <property type="molecule type" value="Genomic_DNA"/>
</dbReference>
<evidence type="ECO:0008006" key="4">
    <source>
        <dbReference type="Google" id="ProtNLM"/>
    </source>
</evidence>
<organism evidence="2 3">
    <name type="scientific">Burkholderia ubonensis</name>
    <dbReference type="NCBI Taxonomy" id="101571"/>
    <lineage>
        <taxon>Bacteria</taxon>
        <taxon>Pseudomonadati</taxon>
        <taxon>Pseudomonadota</taxon>
        <taxon>Betaproteobacteria</taxon>
        <taxon>Burkholderiales</taxon>
        <taxon>Burkholderiaceae</taxon>
        <taxon>Burkholderia</taxon>
        <taxon>Burkholderia cepacia complex</taxon>
    </lineage>
</organism>
<proteinExistence type="predicted"/>